<evidence type="ECO:0000313" key="2">
    <source>
        <dbReference type="EMBL" id="CAI9166454.1"/>
    </source>
</evidence>
<dbReference type="Proteomes" id="UP001176941">
    <property type="component" value="Chromosome 25"/>
</dbReference>
<protein>
    <submittedName>
        <fullName evidence="2">Uncharacterized protein</fullName>
    </submittedName>
</protein>
<accession>A0ABN8Z3F6</accession>
<name>A0ABN8Z3F6_RANTA</name>
<proteinExistence type="predicted"/>
<keyword evidence="3" id="KW-1185">Reference proteome</keyword>
<evidence type="ECO:0000313" key="3">
    <source>
        <dbReference type="Proteomes" id="UP001176941"/>
    </source>
</evidence>
<evidence type="ECO:0000256" key="1">
    <source>
        <dbReference type="SAM" id="MobiDB-lite"/>
    </source>
</evidence>
<dbReference type="EMBL" id="OX459961">
    <property type="protein sequence ID" value="CAI9166454.1"/>
    <property type="molecule type" value="Genomic_DNA"/>
</dbReference>
<feature type="region of interest" description="Disordered" evidence="1">
    <location>
        <begin position="1"/>
        <end position="43"/>
    </location>
</feature>
<organism evidence="2 3">
    <name type="scientific">Rangifer tarandus platyrhynchus</name>
    <name type="common">Svalbard reindeer</name>
    <dbReference type="NCBI Taxonomy" id="3082113"/>
    <lineage>
        <taxon>Eukaryota</taxon>
        <taxon>Metazoa</taxon>
        <taxon>Chordata</taxon>
        <taxon>Craniata</taxon>
        <taxon>Vertebrata</taxon>
        <taxon>Euteleostomi</taxon>
        <taxon>Mammalia</taxon>
        <taxon>Eutheria</taxon>
        <taxon>Laurasiatheria</taxon>
        <taxon>Artiodactyla</taxon>
        <taxon>Ruminantia</taxon>
        <taxon>Pecora</taxon>
        <taxon>Cervidae</taxon>
        <taxon>Odocoileinae</taxon>
        <taxon>Rangifer</taxon>
    </lineage>
</organism>
<gene>
    <name evidence="2" type="ORF">MRATA1EN1_LOCUS15416</name>
</gene>
<reference evidence="2" key="1">
    <citation type="submission" date="2023-04" db="EMBL/GenBank/DDBJ databases">
        <authorList>
            <consortium name="ELIXIR-Norway"/>
        </authorList>
    </citation>
    <scope>NUCLEOTIDE SEQUENCE [LARGE SCALE GENOMIC DNA]</scope>
</reference>
<sequence>MQARGYRGSRALSGRQDARGRGGAGEAGPRAPRRARRRLGPPFLRGLAAPPQWVGRRRFLVRARAQDAAERARRRPSREFPGVFIFMRVAATSQLGPQAGFESSAVLRRRGSLYFCAEGVRGPTVRSLRGSATREDMK</sequence>